<dbReference type="GO" id="GO:0046872">
    <property type="term" value="F:metal ion binding"/>
    <property type="evidence" value="ECO:0007669"/>
    <property type="project" value="UniProtKB-KW"/>
</dbReference>
<reference evidence="12" key="1">
    <citation type="submission" date="2018-05" db="EMBL/GenBank/DDBJ databases">
        <title>Draft genome of Mucuna pruriens seed.</title>
        <authorList>
            <person name="Nnadi N.E."/>
            <person name="Vos R."/>
            <person name="Hasami M.H."/>
            <person name="Devisetty U.K."/>
            <person name="Aguiy J.C."/>
        </authorList>
    </citation>
    <scope>NUCLEOTIDE SEQUENCE [LARGE SCALE GENOMIC DNA]</scope>
    <source>
        <strain evidence="12">JCA_2017</strain>
    </source>
</reference>
<feature type="transmembrane region" description="Helical" evidence="9">
    <location>
        <begin position="148"/>
        <end position="168"/>
    </location>
</feature>
<feature type="transmembrane region" description="Helical" evidence="9">
    <location>
        <begin position="997"/>
        <end position="1015"/>
    </location>
</feature>
<dbReference type="InterPro" id="IPR006068">
    <property type="entry name" value="ATPase_P-typ_cation-transptr_C"/>
</dbReference>
<keyword evidence="3" id="KW-0479">Metal-binding</keyword>
<feature type="transmembrane region" description="Helical" evidence="9">
    <location>
        <begin position="180"/>
        <end position="200"/>
    </location>
</feature>
<dbReference type="InterPro" id="IPR023214">
    <property type="entry name" value="HAD_sf"/>
</dbReference>
<dbReference type="GO" id="GO:0005388">
    <property type="term" value="F:P-type calcium transporter activity"/>
    <property type="evidence" value="ECO:0007669"/>
    <property type="project" value="TreeGrafter"/>
</dbReference>
<keyword evidence="4" id="KW-0106">Calcium</keyword>
<dbReference type="Pfam" id="PF00122">
    <property type="entry name" value="E1-E2_ATPase"/>
    <property type="match status" value="1"/>
</dbReference>
<protein>
    <submittedName>
        <fullName evidence="12">Calcium-transporting ATPase 12, plasma membrane-type</fullName>
    </submittedName>
</protein>
<dbReference type="Pfam" id="PF13246">
    <property type="entry name" value="Cation_ATPase"/>
    <property type="match status" value="1"/>
</dbReference>
<dbReference type="STRING" id="157652.A0A371I1E0"/>
<gene>
    <name evidence="12" type="primary">ACA12</name>
    <name evidence="12" type="ORF">CR513_06881</name>
</gene>
<dbReference type="Gene3D" id="3.40.1110.10">
    <property type="entry name" value="Calcium-transporting ATPase, cytoplasmic domain N"/>
    <property type="match status" value="1"/>
</dbReference>
<comment type="subcellular location">
    <subcellularLocation>
        <location evidence="1">Membrane</location>
    </subcellularLocation>
</comment>
<feature type="transmembrane region" description="Helical" evidence="9">
    <location>
        <begin position="387"/>
        <end position="409"/>
    </location>
</feature>
<keyword evidence="7 9" id="KW-0472">Membrane</keyword>
<dbReference type="PANTHER" id="PTHR24093:SF454">
    <property type="entry name" value="CATION-TRANSPORTING P-TYPE ATPASE C-TERMINAL DOMAIN-CONTAINING PROTEIN"/>
    <property type="match status" value="1"/>
</dbReference>
<feature type="transmembrane region" description="Helical" evidence="9">
    <location>
        <begin position="892"/>
        <end position="908"/>
    </location>
</feature>
<accession>A0A371I1E0</accession>
<keyword evidence="2 9" id="KW-0812">Transmembrane</keyword>
<organism evidence="12 13">
    <name type="scientific">Mucuna pruriens</name>
    <name type="common">Velvet bean</name>
    <name type="synonym">Dolichos pruriens</name>
    <dbReference type="NCBI Taxonomy" id="157652"/>
    <lineage>
        <taxon>Eukaryota</taxon>
        <taxon>Viridiplantae</taxon>
        <taxon>Streptophyta</taxon>
        <taxon>Embryophyta</taxon>
        <taxon>Tracheophyta</taxon>
        <taxon>Spermatophyta</taxon>
        <taxon>Magnoliopsida</taxon>
        <taxon>eudicotyledons</taxon>
        <taxon>Gunneridae</taxon>
        <taxon>Pentapetalae</taxon>
        <taxon>rosids</taxon>
        <taxon>fabids</taxon>
        <taxon>Fabales</taxon>
        <taxon>Fabaceae</taxon>
        <taxon>Papilionoideae</taxon>
        <taxon>50 kb inversion clade</taxon>
        <taxon>NPAAA clade</taxon>
        <taxon>indigoferoid/millettioid clade</taxon>
        <taxon>Phaseoleae</taxon>
        <taxon>Mucuna</taxon>
    </lineage>
</organism>
<feature type="domain" description="P-type ATPase A" evidence="10">
    <location>
        <begin position="218"/>
        <end position="258"/>
    </location>
</feature>
<evidence type="ECO:0000256" key="3">
    <source>
        <dbReference type="ARBA" id="ARBA00022723"/>
    </source>
</evidence>
<dbReference type="InterPro" id="IPR059000">
    <property type="entry name" value="ATPase_P-type_domA"/>
</dbReference>
<dbReference type="InterPro" id="IPR036412">
    <property type="entry name" value="HAD-like_sf"/>
</dbReference>
<evidence type="ECO:0000256" key="1">
    <source>
        <dbReference type="ARBA" id="ARBA00004370"/>
    </source>
</evidence>
<dbReference type="InterPro" id="IPR008250">
    <property type="entry name" value="ATPase_P-typ_transduc_dom_A_sf"/>
</dbReference>
<evidence type="ECO:0000256" key="8">
    <source>
        <dbReference type="SAM" id="MobiDB-lite"/>
    </source>
</evidence>
<feature type="region of interest" description="Disordered" evidence="8">
    <location>
        <begin position="51"/>
        <end position="72"/>
    </location>
</feature>
<feature type="domain" description="Cation-transporting P-type ATPase C-terminal" evidence="11">
    <location>
        <begin position="808"/>
        <end position="974"/>
    </location>
</feature>
<dbReference type="EMBL" id="QJKJ01001197">
    <property type="protein sequence ID" value="RDY08841.1"/>
    <property type="molecule type" value="Genomic_DNA"/>
</dbReference>
<feature type="transmembrane region" description="Helical" evidence="9">
    <location>
        <begin position="783"/>
        <end position="803"/>
    </location>
</feature>
<evidence type="ECO:0000259" key="10">
    <source>
        <dbReference type="Pfam" id="PF00122"/>
    </source>
</evidence>
<evidence type="ECO:0000256" key="7">
    <source>
        <dbReference type="ARBA" id="ARBA00023136"/>
    </source>
</evidence>
<dbReference type="Gene3D" id="1.20.1110.10">
    <property type="entry name" value="Calcium-transporting ATPase, transmembrane domain"/>
    <property type="match status" value="2"/>
</dbReference>
<dbReference type="SUPFAM" id="SSF56784">
    <property type="entry name" value="HAD-like"/>
    <property type="match status" value="1"/>
</dbReference>
<dbReference type="AlphaFoldDB" id="A0A371I1E0"/>
<name>A0A371I1E0_MUCPR</name>
<feature type="transmembrane region" description="Helical" evidence="9">
    <location>
        <begin position="920"/>
        <end position="939"/>
    </location>
</feature>
<dbReference type="InterPro" id="IPR023299">
    <property type="entry name" value="ATPase_P-typ_cyto_dom_N"/>
</dbReference>
<dbReference type="Proteomes" id="UP000257109">
    <property type="component" value="Unassembled WGS sequence"/>
</dbReference>
<evidence type="ECO:0000256" key="9">
    <source>
        <dbReference type="SAM" id="Phobius"/>
    </source>
</evidence>
<dbReference type="Gene3D" id="3.40.50.1000">
    <property type="entry name" value="HAD superfamily/HAD-like"/>
    <property type="match status" value="1"/>
</dbReference>
<keyword evidence="13" id="KW-1185">Reference proteome</keyword>
<feature type="non-terminal residue" evidence="12">
    <location>
        <position position="1"/>
    </location>
</feature>
<evidence type="ECO:0000256" key="6">
    <source>
        <dbReference type="ARBA" id="ARBA00022989"/>
    </source>
</evidence>
<evidence type="ECO:0000256" key="4">
    <source>
        <dbReference type="ARBA" id="ARBA00022837"/>
    </source>
</evidence>
<dbReference type="SUPFAM" id="SSF81653">
    <property type="entry name" value="Calcium ATPase, transduction domain A"/>
    <property type="match status" value="1"/>
</dbReference>
<feature type="compositionally biased region" description="Low complexity" evidence="8">
    <location>
        <begin position="60"/>
        <end position="72"/>
    </location>
</feature>
<comment type="caution">
    <text evidence="12">The sequence shown here is derived from an EMBL/GenBank/DDBJ whole genome shotgun (WGS) entry which is preliminary data.</text>
</comment>
<keyword evidence="6 9" id="KW-1133">Transmembrane helix</keyword>
<feature type="transmembrane region" description="Helical" evidence="9">
    <location>
        <begin position="815"/>
        <end position="835"/>
    </location>
</feature>
<feature type="transmembrane region" description="Helical" evidence="9">
    <location>
        <begin position="330"/>
        <end position="348"/>
    </location>
</feature>
<proteinExistence type="predicted"/>
<dbReference type="PANTHER" id="PTHR24093">
    <property type="entry name" value="CATION TRANSPORTING ATPASE"/>
    <property type="match status" value="1"/>
</dbReference>
<evidence type="ECO:0000256" key="5">
    <source>
        <dbReference type="ARBA" id="ARBA00022842"/>
    </source>
</evidence>
<feature type="transmembrane region" description="Helical" evidence="9">
    <location>
        <begin position="951"/>
        <end position="967"/>
    </location>
</feature>
<sequence>MSQPQASTSSAGGVELGATATIILTTTSKKNYSRIWRRSLYIRFFISVKKPTTSSGNHDSPLYTSLPPSRTSSSDSYVAISVGDVEECIISDIAQIVKDQDLESLQKLGGVDYVCAVLGGQRQPLESKKGIIDDGIFLSGFFLESCKCYRCTILMLLISAGLSFAIEFKQEGPKHGWHDGVAIVFAVFLLVAGNSIANFWRKRKMLKLAKRKEELEFRVKRGEQSLMVPISGIVVGDIVCLWPGEEVPADGLLVSDGILVLAEPDAIKRKHDSKGNPFLKPGSKVIGGLGRMVVASVGNKMNSAEVSTCSSERRGLLESLIEKPISHIDIAALFISVLVALVVFIRLICGKDGSNSELPEMKGKISISLLMEEVERVFLRPQGRVSILTGFVTVSILCVQHGMPLVITISLKYQIDSKLDVVVNDLSACTTMGLVTDICIDASGGLISKPMEVSRIWMGEKDISKVEGSETDQPVLDMLIQGVGLSVLAPEISLSPLSKSLVSWAEVTRKMNLRSFLEENFNILKHSKLNSDKEGSGVLVRKVGDNEQGLHLHWSGAASSILNMCSEYHDTKGNCHAMENQKIKFEQVIEEMEKDDLKPIAFAYRRANGEELEQEELILLGLIGLKCGPSQESIKSTLKNLINAANVQIKLVSEDDITVVKGIACELELEHGIVLEGKEFQDLNKEARPDKVDQAHVMGSFHPEDKLRMIKCLQEKGKVVAFIGTRLMTSYTSVLKVADVGIGHDSLNTIMDRDSYDLTIKCFSALESIVMTGRSRYHNIQKFIQLHLTFTISGLVITLITTTCTGDSPLAAFQLIWVNVLMCILGGLMMVMNLTSKEQLAKQPSNHRNHHMITKQIWKDIVIQVLYQASVTMILEFGGHVTNREKKVRETMIFNIFLLCQLFNLPMLNKEVLKGVVQSLRFLGVLGCCFLMQVLVIEYAKGLADCMQLNATRWGICVLIGALPWVLEWTLKKIPPVILNPSTNYASEAITSHSFNLFPAFPFLMLFVFPVGLIFSQTGTSMTFR</sequence>
<dbReference type="GO" id="GO:0005886">
    <property type="term" value="C:plasma membrane"/>
    <property type="evidence" value="ECO:0007669"/>
    <property type="project" value="TreeGrafter"/>
</dbReference>
<evidence type="ECO:0000256" key="2">
    <source>
        <dbReference type="ARBA" id="ARBA00022692"/>
    </source>
</evidence>
<keyword evidence="5" id="KW-0460">Magnesium</keyword>
<evidence type="ECO:0000313" key="12">
    <source>
        <dbReference type="EMBL" id="RDY08841.1"/>
    </source>
</evidence>
<dbReference type="SUPFAM" id="SSF81665">
    <property type="entry name" value="Calcium ATPase, transmembrane domain M"/>
    <property type="match status" value="1"/>
</dbReference>
<dbReference type="Pfam" id="PF00689">
    <property type="entry name" value="Cation_ATPase_C"/>
    <property type="match status" value="1"/>
</dbReference>
<dbReference type="Gene3D" id="2.70.150.10">
    <property type="entry name" value="Calcium-transporting ATPase, cytoplasmic transduction domain A"/>
    <property type="match status" value="1"/>
</dbReference>
<evidence type="ECO:0000259" key="11">
    <source>
        <dbReference type="Pfam" id="PF00689"/>
    </source>
</evidence>
<dbReference type="GO" id="GO:0000166">
    <property type="term" value="F:nucleotide binding"/>
    <property type="evidence" value="ECO:0007669"/>
    <property type="project" value="InterPro"/>
</dbReference>
<dbReference type="InterPro" id="IPR023298">
    <property type="entry name" value="ATPase_P-typ_TM_dom_sf"/>
</dbReference>
<dbReference type="OrthoDB" id="1422951at2759"/>
<evidence type="ECO:0000313" key="13">
    <source>
        <dbReference type="Proteomes" id="UP000257109"/>
    </source>
</evidence>
<dbReference type="FunFam" id="1.20.1110.10:FF:000126">
    <property type="match status" value="1"/>
</dbReference>